<dbReference type="Pfam" id="PF01757">
    <property type="entry name" value="Acyl_transf_3"/>
    <property type="match status" value="1"/>
</dbReference>
<feature type="transmembrane region" description="Helical" evidence="7">
    <location>
        <begin position="190"/>
        <end position="208"/>
    </location>
</feature>
<keyword evidence="4 7" id="KW-0812">Transmembrane</keyword>
<comment type="similarity">
    <text evidence="2">Belongs to the acyltransferase 3 family.</text>
</comment>
<dbReference type="EMBL" id="FTOE01000002">
    <property type="protein sequence ID" value="SIS56754.1"/>
    <property type="molecule type" value="Genomic_DNA"/>
</dbReference>
<dbReference type="OrthoDB" id="7579632at2"/>
<sequence>MHRQTLHTSEKHCHPLACFHPDSCRSRVLLFAFLYTLLVQDISLKIRLLEFDYLRALAIMLIVLGHSVYNSEKGFPILLENLIRGGTAVFVFISGFFLHAVFSKNFELQSFMLKKLKNVYVPFLVVSLLGLTFKVFGWGGIEGLPGDKIGLNIFHTIKHFYVLYPHWYIPFIMVVFVLSPLFLGFSRLPVWRQLLLLGLFMLLAVFLHRPHGNANVFQSLLYYTPFYMLGIMYSQYRSWFETRQRQILLTAVLLVAGTLVLQTYVWIWVGNYHKSFFGFHGIDLQFIQKIGLCFILLAICQMLASRSTPNLWLKEVGDLSFAIFFLHPLFTMAMGNIFPQLGWQKVPGGAWLSVMMTLMVFSIHFFGSFYTARLFRSLLPGRSRWLIGA</sequence>
<feature type="transmembrane region" description="Helical" evidence="7">
    <location>
        <begin position="53"/>
        <end position="69"/>
    </location>
</feature>
<keyword evidence="10" id="KW-1185">Reference proteome</keyword>
<accession>A0A1N7K5R3</accession>
<dbReference type="GO" id="GO:0016787">
    <property type="term" value="F:hydrolase activity"/>
    <property type="evidence" value="ECO:0007669"/>
    <property type="project" value="UniProtKB-KW"/>
</dbReference>
<gene>
    <name evidence="9" type="ORF">SAMN05421760_102201</name>
</gene>
<evidence type="ECO:0000256" key="7">
    <source>
        <dbReference type="SAM" id="Phobius"/>
    </source>
</evidence>
<feature type="transmembrane region" description="Helical" evidence="7">
    <location>
        <begin position="220"/>
        <end position="236"/>
    </location>
</feature>
<evidence type="ECO:0000259" key="8">
    <source>
        <dbReference type="Pfam" id="PF01757"/>
    </source>
</evidence>
<dbReference type="GO" id="GO:0016413">
    <property type="term" value="F:O-acetyltransferase activity"/>
    <property type="evidence" value="ECO:0007669"/>
    <property type="project" value="TreeGrafter"/>
</dbReference>
<evidence type="ECO:0000256" key="4">
    <source>
        <dbReference type="ARBA" id="ARBA00022692"/>
    </source>
</evidence>
<evidence type="ECO:0000256" key="3">
    <source>
        <dbReference type="ARBA" id="ARBA00022475"/>
    </source>
</evidence>
<feature type="transmembrane region" description="Helical" evidence="7">
    <location>
        <begin position="161"/>
        <end position="183"/>
    </location>
</feature>
<feature type="transmembrane region" description="Helical" evidence="7">
    <location>
        <begin position="81"/>
        <end position="98"/>
    </location>
</feature>
<keyword evidence="6 7" id="KW-0472">Membrane</keyword>
<feature type="transmembrane region" description="Helical" evidence="7">
    <location>
        <begin position="350"/>
        <end position="372"/>
    </location>
</feature>
<dbReference type="GO" id="GO:0009246">
    <property type="term" value="P:enterobacterial common antigen biosynthetic process"/>
    <property type="evidence" value="ECO:0007669"/>
    <property type="project" value="TreeGrafter"/>
</dbReference>
<reference evidence="10" key="1">
    <citation type="submission" date="2017-01" db="EMBL/GenBank/DDBJ databases">
        <authorList>
            <person name="Varghese N."/>
            <person name="Submissions S."/>
        </authorList>
    </citation>
    <scope>NUCLEOTIDE SEQUENCE [LARGE SCALE GENOMIC DNA]</scope>
    <source>
        <strain evidence="10">DSM 22306</strain>
    </source>
</reference>
<proteinExistence type="inferred from homology"/>
<protein>
    <submittedName>
        <fullName evidence="9">Peptidoglycan/LPS O-acetylase OafA/YrhL, contains acyltransferase and SGNH-hydrolase domains</fullName>
    </submittedName>
</protein>
<evidence type="ECO:0000313" key="10">
    <source>
        <dbReference type="Proteomes" id="UP000185999"/>
    </source>
</evidence>
<evidence type="ECO:0000256" key="5">
    <source>
        <dbReference type="ARBA" id="ARBA00022989"/>
    </source>
</evidence>
<comment type="subcellular location">
    <subcellularLocation>
        <location evidence="1">Cell membrane</location>
        <topology evidence="1">Multi-pass membrane protein</topology>
    </subcellularLocation>
</comment>
<keyword evidence="3" id="KW-1003">Cell membrane</keyword>
<feature type="domain" description="Acyltransferase 3" evidence="8">
    <location>
        <begin position="50"/>
        <end position="369"/>
    </location>
</feature>
<dbReference type="PANTHER" id="PTHR40074:SF2">
    <property type="entry name" value="O-ACETYLTRANSFERASE WECH"/>
    <property type="match status" value="1"/>
</dbReference>
<keyword evidence="9" id="KW-0808">Transferase</keyword>
<keyword evidence="9" id="KW-0378">Hydrolase</keyword>
<evidence type="ECO:0000256" key="1">
    <source>
        <dbReference type="ARBA" id="ARBA00004651"/>
    </source>
</evidence>
<evidence type="ECO:0000313" key="9">
    <source>
        <dbReference type="EMBL" id="SIS56754.1"/>
    </source>
</evidence>
<dbReference type="InterPro" id="IPR002656">
    <property type="entry name" value="Acyl_transf_3_dom"/>
</dbReference>
<dbReference type="AlphaFoldDB" id="A0A1N7K5R3"/>
<feature type="transmembrane region" description="Helical" evidence="7">
    <location>
        <begin position="248"/>
        <end position="266"/>
    </location>
</feature>
<dbReference type="PANTHER" id="PTHR40074">
    <property type="entry name" value="O-ACETYLTRANSFERASE WECH"/>
    <property type="match status" value="1"/>
</dbReference>
<dbReference type="Proteomes" id="UP000185999">
    <property type="component" value="Unassembled WGS sequence"/>
</dbReference>
<evidence type="ECO:0000256" key="2">
    <source>
        <dbReference type="ARBA" id="ARBA00007400"/>
    </source>
</evidence>
<name>A0A1N7K5R3_9GAMM</name>
<feature type="transmembrane region" description="Helical" evidence="7">
    <location>
        <begin position="286"/>
        <end position="304"/>
    </location>
</feature>
<feature type="transmembrane region" description="Helical" evidence="7">
    <location>
        <begin position="119"/>
        <end position="141"/>
    </location>
</feature>
<keyword evidence="5 7" id="KW-1133">Transmembrane helix</keyword>
<feature type="transmembrane region" description="Helical" evidence="7">
    <location>
        <begin position="316"/>
        <end position="338"/>
    </location>
</feature>
<dbReference type="STRING" id="619304.SAMN05421760_102201"/>
<keyword evidence="9" id="KW-0012">Acyltransferase</keyword>
<evidence type="ECO:0000256" key="6">
    <source>
        <dbReference type="ARBA" id="ARBA00023136"/>
    </source>
</evidence>
<organism evidence="9 10">
    <name type="scientific">Neptunomonas antarctica</name>
    <dbReference type="NCBI Taxonomy" id="619304"/>
    <lineage>
        <taxon>Bacteria</taxon>
        <taxon>Pseudomonadati</taxon>
        <taxon>Pseudomonadota</taxon>
        <taxon>Gammaproteobacteria</taxon>
        <taxon>Oceanospirillales</taxon>
        <taxon>Oceanospirillaceae</taxon>
        <taxon>Neptunomonas</taxon>
    </lineage>
</organism>
<dbReference type="GO" id="GO:0005886">
    <property type="term" value="C:plasma membrane"/>
    <property type="evidence" value="ECO:0007669"/>
    <property type="project" value="UniProtKB-SubCell"/>
</dbReference>